<feature type="region of interest" description="Disordered" evidence="1">
    <location>
        <begin position="217"/>
        <end position="268"/>
    </location>
</feature>
<dbReference type="Proteomes" id="UP000466345">
    <property type="component" value="Unassembled WGS sequence"/>
</dbReference>
<gene>
    <name evidence="3" type="ORF">SRB5_56770</name>
</gene>
<feature type="compositionally biased region" description="Basic and acidic residues" evidence="1">
    <location>
        <begin position="122"/>
        <end position="135"/>
    </location>
</feature>
<feature type="signal peptide" evidence="2">
    <location>
        <begin position="1"/>
        <end position="26"/>
    </location>
</feature>
<feature type="chain" id="PRO_5029608407" evidence="2">
    <location>
        <begin position="27"/>
        <end position="268"/>
    </location>
</feature>
<dbReference type="EMBL" id="WEGJ01000034">
    <property type="protein sequence ID" value="MQY15495.1"/>
    <property type="molecule type" value="Genomic_DNA"/>
</dbReference>
<evidence type="ECO:0000313" key="4">
    <source>
        <dbReference type="Proteomes" id="UP000466345"/>
    </source>
</evidence>
<keyword evidence="2" id="KW-0732">Signal</keyword>
<proteinExistence type="predicted"/>
<sequence>MQRTRMLAALTAALITAGTVSGVAVAGEHGSGGHGKGPVVSVECKDGPGKGHGEKRDDFAKIAKRYGLSPQRLEQGLMNVKRAIGEEGGKPTRDRLVALVAHEFGFSLDKAARLAKDVFADQRGGDAKGGKDGKGKPGKVLGGKDKKGGEQADQKAFAKALAAELHISQNLALQIFTALDKLSEHGGVDPHSAEFAALARKAGVSPQRFEKALIKVKMSMPGNPGKPGDTCPKPGDGGSKPGDGGSKPGDNGTKPGGDGTKTASISQN</sequence>
<feature type="compositionally biased region" description="Gly residues" evidence="1">
    <location>
        <begin position="235"/>
        <end position="247"/>
    </location>
</feature>
<feature type="region of interest" description="Disordered" evidence="1">
    <location>
        <begin position="122"/>
        <end position="149"/>
    </location>
</feature>
<reference evidence="3 4" key="1">
    <citation type="submission" date="2019-10" db="EMBL/GenBank/DDBJ databases">
        <title>Streptomyces smaragdinus sp. nov. and Streptomyces fabii sp. nov., isolated from the gut of fungus growing-termite Macrotermes natalensis.</title>
        <authorList>
            <person name="Schwitalla J."/>
            <person name="Benndorf R."/>
            <person name="Martin K."/>
            <person name="De Beer W."/>
            <person name="Kaster A.-K."/>
            <person name="Vollmers J."/>
            <person name="Poulsen M."/>
            <person name="Beemelmanns C."/>
        </authorList>
    </citation>
    <scope>NUCLEOTIDE SEQUENCE [LARGE SCALE GENOMIC DNA]</scope>
    <source>
        <strain evidence="3 4">RB5</strain>
    </source>
</reference>
<keyword evidence="4" id="KW-1185">Reference proteome</keyword>
<organism evidence="3 4">
    <name type="scientific">Streptomyces smaragdinus</name>
    <dbReference type="NCBI Taxonomy" id="2585196"/>
    <lineage>
        <taxon>Bacteria</taxon>
        <taxon>Bacillati</taxon>
        <taxon>Actinomycetota</taxon>
        <taxon>Actinomycetes</taxon>
        <taxon>Kitasatosporales</taxon>
        <taxon>Streptomycetaceae</taxon>
        <taxon>Streptomyces</taxon>
    </lineage>
</organism>
<evidence type="ECO:0000256" key="1">
    <source>
        <dbReference type="SAM" id="MobiDB-lite"/>
    </source>
</evidence>
<name>A0A7K0CPT2_9ACTN</name>
<evidence type="ECO:0000313" key="3">
    <source>
        <dbReference type="EMBL" id="MQY15495.1"/>
    </source>
</evidence>
<protein>
    <submittedName>
        <fullName evidence="3">Uncharacterized protein</fullName>
    </submittedName>
</protein>
<accession>A0A7K0CPT2</accession>
<comment type="caution">
    <text evidence="3">The sequence shown here is derived from an EMBL/GenBank/DDBJ whole genome shotgun (WGS) entry which is preliminary data.</text>
</comment>
<dbReference type="OrthoDB" id="3638563at2"/>
<dbReference type="AlphaFoldDB" id="A0A7K0CPT2"/>
<dbReference type="RefSeq" id="WP_153456320.1">
    <property type="nucleotide sequence ID" value="NZ_WEGJ01000034.1"/>
</dbReference>
<evidence type="ECO:0000256" key="2">
    <source>
        <dbReference type="SAM" id="SignalP"/>
    </source>
</evidence>